<dbReference type="HOGENOM" id="CLU_091699_1_0_4"/>
<dbReference type="KEGG" id="azo:azo3797"/>
<dbReference type="eggNOG" id="COG1773">
    <property type="taxonomic scope" value="Bacteria"/>
</dbReference>
<dbReference type="AlphaFoldDB" id="A1KC57"/>
<accession>A1KC57</accession>
<sequence>MTAVARTFPATAEPADAAAAHAARLRACFQHIARTRMAGLPICNPALGVAVPALLPFQGEWLGALVTPWAISLVLLPGEGTRFRAIGVGDSQDWDFPSGRYSFLGHQEAGLGAYQTCSLASPVFEFADQAAAETFALAALEALLRNEEDGGAARVHDAREAARLAGLPAAAAPVSRRAFLRGALFGGR</sequence>
<protein>
    <submittedName>
        <fullName evidence="1">Probable Hydrogenase expression/formation protein</fullName>
    </submittedName>
</protein>
<dbReference type="Proteomes" id="UP000002588">
    <property type="component" value="Chromosome"/>
</dbReference>
<dbReference type="STRING" id="62928.azo3797"/>
<evidence type="ECO:0000313" key="1">
    <source>
        <dbReference type="EMBL" id="CAL96413.1"/>
    </source>
</evidence>
<name>A1KC57_AZOSB</name>
<proteinExistence type="predicted"/>
<organism evidence="1 2">
    <name type="scientific">Azoarcus sp. (strain BH72)</name>
    <dbReference type="NCBI Taxonomy" id="418699"/>
    <lineage>
        <taxon>Bacteria</taxon>
        <taxon>Pseudomonadati</taxon>
        <taxon>Pseudomonadota</taxon>
        <taxon>Betaproteobacteria</taxon>
        <taxon>Rhodocyclales</taxon>
        <taxon>Zoogloeaceae</taxon>
        <taxon>Azoarcus</taxon>
    </lineage>
</organism>
<dbReference type="InterPro" id="IPR038530">
    <property type="entry name" value="NiFe-hyd_HybE_sf"/>
</dbReference>
<dbReference type="RefSeq" id="WP_011767519.1">
    <property type="nucleotide sequence ID" value="NC_008702.1"/>
</dbReference>
<dbReference type="EMBL" id="AM406670">
    <property type="protein sequence ID" value="CAL96413.1"/>
    <property type="molecule type" value="Genomic_DNA"/>
</dbReference>
<evidence type="ECO:0000313" key="2">
    <source>
        <dbReference type="Proteomes" id="UP000002588"/>
    </source>
</evidence>
<dbReference type="Gene3D" id="3.30.1460.40">
    <property type="entry name" value="[NiFe]-hydrogenase assembly chaperone, HybE"/>
    <property type="match status" value="1"/>
</dbReference>
<dbReference type="Pfam" id="PF11939">
    <property type="entry name" value="NiFe-hyd_HybE"/>
    <property type="match status" value="1"/>
</dbReference>
<reference evidence="1 2" key="1">
    <citation type="journal article" date="2006" name="Nat. Biotechnol.">
        <title>Complete genome of the mutualistic, N2-fixing grass endophyte Azoarcus sp. strain BH72.</title>
        <authorList>
            <person name="Krause A."/>
            <person name="Ramakumar A."/>
            <person name="Bartels D."/>
            <person name="Battistoni F."/>
            <person name="Bekel T."/>
            <person name="Boch J."/>
            <person name="Boehm M."/>
            <person name="Friedrich F."/>
            <person name="Hurek T."/>
            <person name="Krause L."/>
            <person name="Linke B."/>
            <person name="McHardy A.C."/>
            <person name="Sarkar A."/>
            <person name="Schneiker S."/>
            <person name="Syed A.A."/>
            <person name="Thauer R."/>
            <person name="Vorhoelter F.-J."/>
            <person name="Weidner S."/>
            <person name="Puehler A."/>
            <person name="Reinhold-Hurek B."/>
            <person name="Kaiser O."/>
            <person name="Goesmann A."/>
        </authorList>
    </citation>
    <scope>NUCLEOTIDE SEQUENCE [LARGE SCALE GENOMIC DNA]</scope>
    <source>
        <strain evidence="1 2">BH72</strain>
    </source>
</reference>
<gene>
    <name evidence="1" type="primary">hupJ</name>
    <name evidence="1" type="ordered locus">azo3797</name>
</gene>
<dbReference type="NCBIfam" id="TIGR03993">
    <property type="entry name" value="hydrog_HybE"/>
    <property type="match status" value="1"/>
</dbReference>
<keyword evidence="2" id="KW-1185">Reference proteome</keyword>
<dbReference type="InterPro" id="IPR023994">
    <property type="entry name" value="NiFe-hyd_HybE"/>
</dbReference>